<accession>A0ABU3EZL8</accession>
<protein>
    <recommendedName>
        <fullName evidence="4">Immunity protein</fullName>
    </recommendedName>
</protein>
<keyword evidence="1" id="KW-0472">Membrane</keyword>
<sequence length="62" mass="7216">MNYLLGTIFLLLSIWQFVMFKRSLTHFKQQGDKNTSPFIMFALWSGLLFAITFLGIAISCFF</sequence>
<evidence type="ECO:0000256" key="1">
    <source>
        <dbReference type="SAM" id="Phobius"/>
    </source>
</evidence>
<dbReference type="RefSeq" id="WP_221677030.1">
    <property type="nucleotide sequence ID" value="NZ_JARPYF010000005.1"/>
</dbReference>
<keyword evidence="1" id="KW-0812">Transmembrane</keyword>
<gene>
    <name evidence="2" type="ORF">P7D85_11095</name>
</gene>
<dbReference type="EMBL" id="JARPYI010000005">
    <property type="protein sequence ID" value="MDT2600322.1"/>
    <property type="molecule type" value="Genomic_DNA"/>
</dbReference>
<evidence type="ECO:0000313" key="3">
    <source>
        <dbReference type="Proteomes" id="UP001252875"/>
    </source>
</evidence>
<feature type="transmembrane region" description="Helical" evidence="1">
    <location>
        <begin position="36"/>
        <end position="61"/>
    </location>
</feature>
<reference evidence="2 3" key="1">
    <citation type="submission" date="2023-03" db="EMBL/GenBank/DDBJ databases">
        <authorList>
            <person name="Shen W."/>
            <person name="Cai J."/>
        </authorList>
    </citation>
    <scope>NUCLEOTIDE SEQUENCE [LARGE SCALE GENOMIC DNA]</scope>
    <source>
        <strain evidence="2 3">D6-4</strain>
    </source>
</reference>
<proteinExistence type="predicted"/>
<keyword evidence="1" id="KW-1133">Transmembrane helix</keyword>
<keyword evidence="3" id="KW-1185">Reference proteome</keyword>
<organism evidence="2 3">
    <name type="scientific">Enterococcus hulanensis</name>
    <dbReference type="NCBI Taxonomy" id="2559929"/>
    <lineage>
        <taxon>Bacteria</taxon>
        <taxon>Bacillati</taxon>
        <taxon>Bacillota</taxon>
        <taxon>Bacilli</taxon>
        <taxon>Lactobacillales</taxon>
        <taxon>Enterococcaceae</taxon>
        <taxon>Enterococcus</taxon>
    </lineage>
</organism>
<evidence type="ECO:0000313" key="2">
    <source>
        <dbReference type="EMBL" id="MDT2600322.1"/>
    </source>
</evidence>
<evidence type="ECO:0008006" key="4">
    <source>
        <dbReference type="Google" id="ProtNLM"/>
    </source>
</evidence>
<name>A0ABU3EZL8_9ENTE</name>
<dbReference type="Proteomes" id="UP001252875">
    <property type="component" value="Unassembled WGS sequence"/>
</dbReference>
<comment type="caution">
    <text evidence="2">The sequence shown here is derived from an EMBL/GenBank/DDBJ whole genome shotgun (WGS) entry which is preliminary data.</text>
</comment>